<dbReference type="InterPro" id="IPR051400">
    <property type="entry name" value="HAD-like_hydrolase"/>
</dbReference>
<evidence type="ECO:0000256" key="3">
    <source>
        <dbReference type="ARBA" id="ARBA00022842"/>
    </source>
</evidence>
<dbReference type="Pfam" id="PF00702">
    <property type="entry name" value="Hydrolase"/>
    <property type="match status" value="1"/>
</dbReference>
<evidence type="ECO:0000256" key="2">
    <source>
        <dbReference type="ARBA" id="ARBA00022801"/>
    </source>
</evidence>
<comment type="cofactor">
    <cofactor evidence="1">
        <name>Mg(2+)</name>
        <dbReference type="ChEBI" id="CHEBI:18420"/>
    </cofactor>
</comment>
<dbReference type="SFLD" id="SFLDS00003">
    <property type="entry name" value="Haloacid_Dehalogenase"/>
    <property type="match status" value="1"/>
</dbReference>
<dbReference type="AlphaFoldDB" id="A0A1T4XH04"/>
<proteinExistence type="predicted"/>
<dbReference type="EMBL" id="FUYB01000017">
    <property type="protein sequence ID" value="SKA88707.1"/>
    <property type="molecule type" value="Genomic_DNA"/>
</dbReference>
<dbReference type="GO" id="GO:0016787">
    <property type="term" value="F:hydrolase activity"/>
    <property type="evidence" value="ECO:0007669"/>
    <property type="project" value="UniProtKB-KW"/>
</dbReference>
<keyword evidence="3" id="KW-0460">Magnesium</keyword>
<evidence type="ECO:0000313" key="4">
    <source>
        <dbReference type="EMBL" id="SKA88707.1"/>
    </source>
</evidence>
<keyword evidence="2 4" id="KW-0378">Hydrolase</keyword>
<dbReference type="STRING" id="92487.SAMN02745130_02990"/>
<dbReference type="SFLD" id="SFLDG01129">
    <property type="entry name" value="C1.5:_HAD__Beta-PGM__Phosphata"/>
    <property type="match status" value="1"/>
</dbReference>
<dbReference type="OrthoDB" id="367448at2"/>
<name>A0A1T4XH04_9GAMM</name>
<dbReference type="PANTHER" id="PTHR46470">
    <property type="entry name" value="N-ACYLNEURAMINATE-9-PHOSPHATASE"/>
    <property type="match status" value="1"/>
</dbReference>
<dbReference type="InterPro" id="IPR006439">
    <property type="entry name" value="HAD-SF_hydro_IA"/>
</dbReference>
<dbReference type="RefSeq" id="WP_078923439.1">
    <property type="nucleotide sequence ID" value="NZ_FUYB01000017.1"/>
</dbReference>
<sequence length="228" mass="25851">MTIRCIAFDLDDTLWDCHSVLHHAEQAQFHYLEQHYPAVVARYPSLEQLITSRLTYLEQYPELQHDLTRLRLRWLQQLALETELAPSMAEQVFQVFWQARNQVKLFPAVLAKLEGLSQTYPLGVITNGNANVHQIGIGHLFCFTLSSAEAGVAKPHPAIFQQALMKAQVAAHEMVYVGDDPEKDVIGAQQVGLRTIWFNPQQREPPIGLKPDAIMTNFAEIEALVKLL</sequence>
<protein>
    <submittedName>
        <fullName evidence="4">Putative hydrolase of the HAD superfamily</fullName>
    </submittedName>
</protein>
<dbReference type="PRINTS" id="PR00413">
    <property type="entry name" value="HADHALOGNASE"/>
</dbReference>
<dbReference type="InterPro" id="IPR036412">
    <property type="entry name" value="HAD-like_sf"/>
</dbReference>
<dbReference type="NCBIfam" id="TIGR01549">
    <property type="entry name" value="HAD-SF-IA-v1"/>
    <property type="match status" value="1"/>
</dbReference>
<dbReference type="Gene3D" id="3.40.50.1000">
    <property type="entry name" value="HAD superfamily/HAD-like"/>
    <property type="match status" value="1"/>
</dbReference>
<dbReference type="SUPFAM" id="SSF56784">
    <property type="entry name" value="HAD-like"/>
    <property type="match status" value="1"/>
</dbReference>
<accession>A0A1T4XH04</accession>
<dbReference type="PANTHER" id="PTHR46470:SF4">
    <property type="entry name" value="5-AMINO-6-(5-PHOSPHO-D-RIBITYLAMINO)URACIL PHOSPHATASE YIGB"/>
    <property type="match status" value="1"/>
</dbReference>
<organism evidence="4 5">
    <name type="scientific">Thiothrix eikelboomii</name>
    <dbReference type="NCBI Taxonomy" id="92487"/>
    <lineage>
        <taxon>Bacteria</taxon>
        <taxon>Pseudomonadati</taxon>
        <taxon>Pseudomonadota</taxon>
        <taxon>Gammaproteobacteria</taxon>
        <taxon>Thiotrichales</taxon>
        <taxon>Thiotrichaceae</taxon>
        <taxon>Thiothrix</taxon>
    </lineage>
</organism>
<dbReference type="GO" id="GO:0009231">
    <property type="term" value="P:riboflavin biosynthetic process"/>
    <property type="evidence" value="ECO:0007669"/>
    <property type="project" value="TreeGrafter"/>
</dbReference>
<dbReference type="Gene3D" id="1.20.120.1600">
    <property type="match status" value="1"/>
</dbReference>
<keyword evidence="5" id="KW-1185">Reference proteome</keyword>
<evidence type="ECO:0000313" key="5">
    <source>
        <dbReference type="Proteomes" id="UP000190460"/>
    </source>
</evidence>
<dbReference type="InterPro" id="IPR023214">
    <property type="entry name" value="HAD_sf"/>
</dbReference>
<reference evidence="4 5" key="1">
    <citation type="submission" date="2017-02" db="EMBL/GenBank/DDBJ databases">
        <authorList>
            <person name="Peterson S.W."/>
        </authorList>
    </citation>
    <scope>NUCLEOTIDE SEQUENCE [LARGE SCALE GENOMIC DNA]</scope>
    <source>
        <strain evidence="4 5">ATCC 49788</strain>
    </source>
</reference>
<gene>
    <name evidence="4" type="ORF">SAMN02745130_02990</name>
</gene>
<dbReference type="Proteomes" id="UP000190460">
    <property type="component" value="Unassembled WGS sequence"/>
</dbReference>
<evidence type="ECO:0000256" key="1">
    <source>
        <dbReference type="ARBA" id="ARBA00001946"/>
    </source>
</evidence>
<dbReference type="NCBIfam" id="TIGR01509">
    <property type="entry name" value="HAD-SF-IA-v3"/>
    <property type="match status" value="1"/>
</dbReference>